<keyword evidence="2" id="KW-0645">Protease</keyword>
<name>A0ABS6SWM0_9STRE</name>
<protein>
    <submittedName>
        <fullName evidence="2">ATP-binding protein</fullName>
    </submittedName>
</protein>
<comment type="caution">
    <text evidence="2">The sequence shown here is derived from an EMBL/GenBank/DDBJ whole genome shotgun (WGS) entry which is preliminary data.</text>
</comment>
<evidence type="ECO:0000256" key="1">
    <source>
        <dbReference type="SAM" id="MobiDB-lite"/>
    </source>
</evidence>
<evidence type="ECO:0000313" key="2">
    <source>
        <dbReference type="EMBL" id="MBV7365938.1"/>
    </source>
</evidence>
<dbReference type="EMBL" id="JAHUZC010000014">
    <property type="protein sequence ID" value="MBV7365938.1"/>
    <property type="molecule type" value="Genomic_DNA"/>
</dbReference>
<gene>
    <name evidence="2" type="ORF">KUA57_08785</name>
</gene>
<dbReference type="RefSeq" id="WP_218494093.1">
    <property type="nucleotide sequence ID" value="NZ_JAHUZC010000014.1"/>
</dbReference>
<keyword evidence="2" id="KW-0482">Metalloprotease</keyword>
<keyword evidence="3" id="KW-1185">Reference proteome</keyword>
<dbReference type="Pfam" id="PF13479">
    <property type="entry name" value="AAA_24"/>
    <property type="match status" value="1"/>
</dbReference>
<keyword evidence="2" id="KW-0378">Hydrolase</keyword>
<proteinExistence type="predicted"/>
<dbReference type="Proteomes" id="UP000723776">
    <property type="component" value="Unassembled WGS sequence"/>
</dbReference>
<dbReference type="GO" id="GO:0005524">
    <property type="term" value="F:ATP binding"/>
    <property type="evidence" value="ECO:0007669"/>
    <property type="project" value="UniProtKB-KW"/>
</dbReference>
<reference evidence="2 3" key="1">
    <citation type="submission" date="2021-06" db="EMBL/GenBank/DDBJ databases">
        <title>A novel Streptococcus species isolated from patients with diabetic foot ulcer (DFU).</title>
        <authorList>
            <person name="Chen Y.-S."/>
        </authorList>
    </citation>
    <scope>NUCLEOTIDE SEQUENCE [LARGE SCALE GENOMIC DNA]</scope>
    <source>
        <strain evidence="2 3">DM3B3</strain>
    </source>
</reference>
<keyword evidence="2" id="KW-0067">ATP-binding</keyword>
<dbReference type="GO" id="GO:0008237">
    <property type="term" value="F:metallopeptidase activity"/>
    <property type="evidence" value="ECO:0007669"/>
    <property type="project" value="UniProtKB-KW"/>
</dbReference>
<accession>A0ABS6SWM0</accession>
<sequence>MAFTLPANKPRVPVDTPRNFFFYGATMSGKSYLANEFPNPIILNTDGNASANSVPAIQLVNEKDKNGHITKSVIEQLSEILLALQTQKHTYETVVVDVIDDVIDMIKIAVCGEFEVKSLSEIGYGKGYDYFNQALTELVIDLKALPMNVIYISREITEYNDDGKAVKTLPSLREKYVNLINGNSDLMIRTEKLGNNYNREVIRKRKTYKSDQIDDKAILKILQTIDGAVIMTEKKATKASKSKQAEVSKQATSDDDEIF</sequence>
<evidence type="ECO:0000313" key="3">
    <source>
        <dbReference type="Proteomes" id="UP000723776"/>
    </source>
</evidence>
<organism evidence="2 3">
    <name type="scientific">Streptococcus vulneris</name>
    <dbReference type="NCBI Taxonomy" id="2853160"/>
    <lineage>
        <taxon>Bacteria</taxon>
        <taxon>Bacillati</taxon>
        <taxon>Bacillota</taxon>
        <taxon>Bacilli</taxon>
        <taxon>Lactobacillales</taxon>
        <taxon>Streptococcaceae</taxon>
        <taxon>Streptococcus</taxon>
    </lineage>
</organism>
<feature type="region of interest" description="Disordered" evidence="1">
    <location>
        <begin position="238"/>
        <end position="259"/>
    </location>
</feature>
<keyword evidence="2" id="KW-0547">Nucleotide-binding</keyword>